<name>A0A836GBM0_9HYME</name>
<comment type="caution">
    <text evidence="2">The sequence shown here is derived from an EMBL/GenBank/DDBJ whole genome shotgun (WGS) entry which is preliminary data.</text>
</comment>
<evidence type="ECO:0000313" key="2">
    <source>
        <dbReference type="EMBL" id="KAG5346727.1"/>
    </source>
</evidence>
<dbReference type="PANTHER" id="PTHR31935:SF1">
    <property type="entry name" value="COILED-COIL DOMAIN-CONTAINING PROTEIN 13"/>
    <property type="match status" value="1"/>
</dbReference>
<sequence length="333" mass="38628">MEEKLQKLTQEKKTTQNAIAAEWVITKLIELSKKYRDQIVKMALKTKCKNLEATLIFINDDIERQRTELKYQLLCSEMGKNISISTLLSTPGDWRGAEQIRCLQQKLVELQNSGNGRSQKELSLSNRKNLTCLRNAEKERRQQIENIAKELRQAEVALETSKRKLDASKARVKVLEQELSIMKGNIATLNEKRSHDNRLIDVLIERLKISEARYQDREVEVQMERENANIKNELRATQLHVDRLRRRLEEREIEIDKLRQTRQSFAIGIDVAATKPRYGDVTGTRDKVQRLHVNPRDIVGVKLAVSSPPRSSTVPLTSRRFSVCLNRLVYFCH</sequence>
<dbReference type="EMBL" id="JAANIC010001396">
    <property type="protein sequence ID" value="KAG5346727.1"/>
    <property type="molecule type" value="Genomic_DNA"/>
</dbReference>
<evidence type="ECO:0000256" key="1">
    <source>
        <dbReference type="SAM" id="Coils"/>
    </source>
</evidence>
<keyword evidence="3" id="KW-1185">Reference proteome</keyword>
<dbReference type="Proteomes" id="UP000669903">
    <property type="component" value="Unassembled WGS sequence"/>
</dbReference>
<feature type="non-terminal residue" evidence="2">
    <location>
        <position position="333"/>
    </location>
</feature>
<dbReference type="AlphaFoldDB" id="A0A836GBM0"/>
<dbReference type="InterPro" id="IPR038929">
    <property type="entry name" value="CCDC13"/>
</dbReference>
<gene>
    <name evidence="2" type="primary">Ccdc13</name>
    <name evidence="2" type="ORF">G6Z76_0006909</name>
</gene>
<accession>A0A836GBM0</accession>
<reference evidence="2" key="1">
    <citation type="submission" date="2020-03" db="EMBL/GenBank/DDBJ databases">
        <title>Relaxed selection underlies rapid genomic changes in the transitions from sociality to social parasitism in ants.</title>
        <authorList>
            <person name="Bi X."/>
        </authorList>
    </citation>
    <scope>NUCLEOTIDE SEQUENCE</scope>
    <source>
        <strain evidence="2">BGI-DK2014a</strain>
        <tissue evidence="2">Whole body</tissue>
    </source>
</reference>
<keyword evidence="1" id="KW-0175">Coiled coil</keyword>
<feature type="coiled-coil region" evidence="1">
    <location>
        <begin position="133"/>
        <end position="192"/>
    </location>
</feature>
<proteinExistence type="predicted"/>
<organism evidence="2 3">
    <name type="scientific">Acromyrmex charruanus</name>
    <dbReference type="NCBI Taxonomy" id="2715315"/>
    <lineage>
        <taxon>Eukaryota</taxon>
        <taxon>Metazoa</taxon>
        <taxon>Ecdysozoa</taxon>
        <taxon>Arthropoda</taxon>
        <taxon>Hexapoda</taxon>
        <taxon>Insecta</taxon>
        <taxon>Pterygota</taxon>
        <taxon>Neoptera</taxon>
        <taxon>Endopterygota</taxon>
        <taxon>Hymenoptera</taxon>
        <taxon>Apocrita</taxon>
        <taxon>Aculeata</taxon>
        <taxon>Formicoidea</taxon>
        <taxon>Formicidae</taxon>
        <taxon>Myrmicinae</taxon>
        <taxon>Acromyrmex</taxon>
    </lineage>
</organism>
<feature type="coiled-coil region" evidence="1">
    <location>
        <begin position="227"/>
        <end position="261"/>
    </location>
</feature>
<protein>
    <submittedName>
        <fullName evidence="2">CCD13 protein</fullName>
    </submittedName>
</protein>
<evidence type="ECO:0000313" key="3">
    <source>
        <dbReference type="Proteomes" id="UP000669903"/>
    </source>
</evidence>
<feature type="non-terminal residue" evidence="2">
    <location>
        <position position="1"/>
    </location>
</feature>
<dbReference type="PANTHER" id="PTHR31935">
    <property type="entry name" value="COILED-COIL DOMAIN-CONTAINING PROTEIN 13"/>
    <property type="match status" value="1"/>
</dbReference>